<evidence type="ECO:0000256" key="2">
    <source>
        <dbReference type="ARBA" id="ARBA00007656"/>
    </source>
</evidence>
<dbReference type="PANTHER" id="PTHR47245:SF2">
    <property type="entry name" value="PEPTIDYL-PROLYL CIS-TRANS ISOMERASE HP_0175-RELATED"/>
    <property type="match status" value="1"/>
</dbReference>
<evidence type="ECO:0000313" key="9">
    <source>
        <dbReference type="EMBL" id="ORE89647.1"/>
    </source>
</evidence>
<feature type="compositionally biased region" description="Low complexity" evidence="6">
    <location>
        <begin position="322"/>
        <end position="340"/>
    </location>
</feature>
<keyword evidence="4 5" id="KW-0697">Rotamase</keyword>
<keyword evidence="5 9" id="KW-0413">Isomerase</keyword>
<organism evidence="9 10">
    <name type="scientific">Oceanococcus atlanticus</name>
    <dbReference type="NCBI Taxonomy" id="1317117"/>
    <lineage>
        <taxon>Bacteria</taxon>
        <taxon>Pseudomonadati</taxon>
        <taxon>Pseudomonadota</taxon>
        <taxon>Gammaproteobacteria</taxon>
        <taxon>Chromatiales</taxon>
        <taxon>Oceanococcaceae</taxon>
        <taxon>Oceanococcus</taxon>
    </lineage>
</organism>
<evidence type="ECO:0000259" key="8">
    <source>
        <dbReference type="PROSITE" id="PS50198"/>
    </source>
</evidence>
<dbReference type="SUPFAM" id="SSF54534">
    <property type="entry name" value="FKBP-like"/>
    <property type="match status" value="1"/>
</dbReference>
<accession>A0A1Y1SJ14</accession>
<feature type="region of interest" description="Disordered" evidence="6">
    <location>
        <begin position="314"/>
        <end position="349"/>
    </location>
</feature>
<dbReference type="PANTHER" id="PTHR47245">
    <property type="entry name" value="PEPTIDYLPROLYL ISOMERASE"/>
    <property type="match status" value="1"/>
</dbReference>
<comment type="catalytic activity">
    <reaction evidence="1">
        <text>[protein]-peptidylproline (omega=180) = [protein]-peptidylproline (omega=0)</text>
        <dbReference type="Rhea" id="RHEA:16237"/>
        <dbReference type="Rhea" id="RHEA-COMP:10747"/>
        <dbReference type="Rhea" id="RHEA-COMP:10748"/>
        <dbReference type="ChEBI" id="CHEBI:83833"/>
        <dbReference type="ChEBI" id="CHEBI:83834"/>
        <dbReference type="EC" id="5.2.1.8"/>
    </reaction>
</comment>
<feature type="chain" id="PRO_5012485813" description="peptidylprolyl isomerase" evidence="7">
    <location>
        <begin position="20"/>
        <end position="349"/>
    </location>
</feature>
<comment type="similarity">
    <text evidence="2">Belongs to the PpiC/parvulin rotamase family.</text>
</comment>
<protein>
    <recommendedName>
        <fullName evidence="3">peptidylprolyl isomerase</fullName>
        <ecNumber evidence="3">5.2.1.8</ecNumber>
    </recommendedName>
</protein>
<evidence type="ECO:0000256" key="5">
    <source>
        <dbReference type="PROSITE-ProRule" id="PRU00278"/>
    </source>
</evidence>
<dbReference type="PROSITE" id="PS51257">
    <property type="entry name" value="PROKAR_LIPOPROTEIN"/>
    <property type="match status" value="1"/>
</dbReference>
<dbReference type="RefSeq" id="WP_083560931.1">
    <property type="nucleotide sequence ID" value="NZ_AQQV01000001.1"/>
</dbReference>
<evidence type="ECO:0000256" key="7">
    <source>
        <dbReference type="SAM" id="SignalP"/>
    </source>
</evidence>
<name>A0A1Y1SJ14_9GAMM</name>
<evidence type="ECO:0000256" key="3">
    <source>
        <dbReference type="ARBA" id="ARBA00013194"/>
    </source>
</evidence>
<dbReference type="InterPro" id="IPR046357">
    <property type="entry name" value="PPIase_dom_sf"/>
</dbReference>
<dbReference type="EC" id="5.2.1.8" evidence="3"/>
<gene>
    <name evidence="9" type="ORF">ATO7_07190</name>
</gene>
<dbReference type="EMBL" id="AQQV01000001">
    <property type="protein sequence ID" value="ORE89647.1"/>
    <property type="molecule type" value="Genomic_DNA"/>
</dbReference>
<proteinExistence type="inferred from homology"/>
<evidence type="ECO:0000256" key="1">
    <source>
        <dbReference type="ARBA" id="ARBA00000971"/>
    </source>
</evidence>
<dbReference type="Proteomes" id="UP000192342">
    <property type="component" value="Unassembled WGS sequence"/>
</dbReference>
<dbReference type="PROSITE" id="PS50198">
    <property type="entry name" value="PPIC_PPIASE_2"/>
    <property type="match status" value="1"/>
</dbReference>
<feature type="domain" description="PpiC" evidence="8">
    <location>
        <begin position="148"/>
        <end position="252"/>
    </location>
</feature>
<dbReference type="GO" id="GO:0003755">
    <property type="term" value="F:peptidyl-prolyl cis-trans isomerase activity"/>
    <property type="evidence" value="ECO:0007669"/>
    <property type="project" value="UniProtKB-KW"/>
</dbReference>
<dbReference type="Gene3D" id="3.10.50.40">
    <property type="match status" value="1"/>
</dbReference>
<dbReference type="AlphaFoldDB" id="A0A1Y1SJ14"/>
<keyword evidence="7" id="KW-0732">Signal</keyword>
<evidence type="ECO:0000256" key="4">
    <source>
        <dbReference type="ARBA" id="ARBA00023110"/>
    </source>
</evidence>
<dbReference type="STRING" id="1317117.ATO7_07190"/>
<sequence>MTLRYVSILLALFITACTGTDRDAAAPTGPTVSAADNLSATTLTTQDYRQYLSARGYSELHHMVDKPNIQQEIALDYHSNHVLAEHARAIGVDQDPLVRERIARANRQILITALVDKLKAEMEYPEEKVLDELAFEYYQHNLHLFTHEEARRVAHILLKDQYDCPCEVKSLGERIDDIYAELENGTDFAILAAKYSADRANAENGGELSKPALEEGPYVPKFTSAAFDLINVGDVSNPVRTRFGTHLIKLLEIIPGQTLPYEEVRESLIESKRKELFDSKIEKLRSDAYPTLDSLDLDAMNQIIKDLVKQAKPESFIESKRTPAPTAAASEATPSPTESTDSTDEHHDQ</sequence>
<feature type="signal peptide" evidence="7">
    <location>
        <begin position="1"/>
        <end position="19"/>
    </location>
</feature>
<dbReference type="InterPro" id="IPR050245">
    <property type="entry name" value="PrsA_foldase"/>
</dbReference>
<dbReference type="OrthoDB" id="14196at2"/>
<comment type="caution">
    <text evidence="9">The sequence shown here is derived from an EMBL/GenBank/DDBJ whole genome shotgun (WGS) entry which is preliminary data.</text>
</comment>
<reference evidence="9 10" key="1">
    <citation type="submission" date="2013-04" db="EMBL/GenBank/DDBJ databases">
        <title>Oceanococcus atlanticus 22II-S10r2 Genome Sequencing.</title>
        <authorList>
            <person name="Lai Q."/>
            <person name="Li G."/>
            <person name="Shao Z."/>
        </authorList>
    </citation>
    <scope>NUCLEOTIDE SEQUENCE [LARGE SCALE GENOMIC DNA]</scope>
    <source>
        <strain evidence="9 10">22II-S10r2</strain>
    </source>
</reference>
<evidence type="ECO:0000256" key="6">
    <source>
        <dbReference type="SAM" id="MobiDB-lite"/>
    </source>
</evidence>
<dbReference type="InterPro" id="IPR000297">
    <property type="entry name" value="PPIase_PpiC"/>
</dbReference>
<dbReference type="Pfam" id="PF13616">
    <property type="entry name" value="Rotamase_3"/>
    <property type="match status" value="1"/>
</dbReference>
<keyword evidence="10" id="KW-1185">Reference proteome</keyword>
<evidence type="ECO:0000313" key="10">
    <source>
        <dbReference type="Proteomes" id="UP000192342"/>
    </source>
</evidence>